<proteinExistence type="predicted"/>
<dbReference type="InterPro" id="IPR038143">
    <property type="entry name" value="NigD-like_C_dom_sf"/>
</dbReference>
<dbReference type="InterPro" id="IPR024299">
    <property type="entry name" value="NigD-like_OB_dom"/>
</dbReference>
<dbReference type="EMBL" id="CP103141">
    <property type="protein sequence ID" value="UVQ76305.1"/>
    <property type="molecule type" value="Genomic_DNA"/>
</dbReference>
<dbReference type="Gene3D" id="2.60.40.2370">
    <property type="entry name" value="NigD-like, C-terminal beta sandwich domain"/>
    <property type="match status" value="1"/>
</dbReference>
<reference evidence="4 6" key="1">
    <citation type="submission" date="2015-09" db="EMBL/GenBank/DDBJ databases">
        <authorList>
            <consortium name="Pathogen Informatics"/>
        </authorList>
    </citation>
    <scope>NUCLEOTIDE SEQUENCE [LARGE SCALE GENOMIC DNA]</scope>
    <source>
        <strain evidence="4 6">2789STDY5834846</strain>
    </source>
</reference>
<sequence>MNKVKLHTVWLLGMLFLMTACGDDEDYYYPPVKLEFVTVKAGADGLIKSLLPDKGKLLTVSKDRTGSSISPNTARRVISNYEVNSDDATAVIYSLQSVVAPEPKEATDPAFEGGLKYDPVDVTSIWMGRDYLNMILNVKIDINSGKQHVFGMVEESVESEGDEKVVTLSLFHNANGDEEIYNRRAYVSVPLTKYVDEENPHQTIRIKFKYHTTDTSGTVVESKKYCNPGFEYVPDEN</sequence>
<dbReference type="InterPro" id="IPR038179">
    <property type="entry name" value="NigD-like_N_sf"/>
</dbReference>
<accession>A0A174IKZ8</accession>
<keyword evidence="1" id="KW-0732">Signal</keyword>
<dbReference type="Pfam" id="PF12667">
    <property type="entry name" value="NigD_N"/>
    <property type="match status" value="1"/>
</dbReference>
<evidence type="ECO:0000259" key="3">
    <source>
        <dbReference type="Pfam" id="PF17415"/>
    </source>
</evidence>
<feature type="signal peptide" evidence="1">
    <location>
        <begin position="1"/>
        <end position="22"/>
    </location>
</feature>
<evidence type="ECO:0000313" key="6">
    <source>
        <dbReference type="Proteomes" id="UP000095606"/>
    </source>
</evidence>
<dbReference type="Gene3D" id="2.40.50.500">
    <property type="entry name" value="NigD-like N-terminal OB domain"/>
    <property type="match status" value="1"/>
</dbReference>
<keyword evidence="7" id="KW-1185">Reference proteome</keyword>
<dbReference type="Pfam" id="PF17415">
    <property type="entry name" value="NigD_C"/>
    <property type="match status" value="1"/>
</dbReference>
<evidence type="ECO:0000313" key="5">
    <source>
        <dbReference type="EMBL" id="UVQ76305.1"/>
    </source>
</evidence>
<dbReference type="AlphaFoldDB" id="A0A174IKZ8"/>
<evidence type="ECO:0000259" key="2">
    <source>
        <dbReference type="Pfam" id="PF12667"/>
    </source>
</evidence>
<dbReference type="EMBL" id="CZAE01000004">
    <property type="protein sequence ID" value="CUO85595.1"/>
    <property type="molecule type" value="Genomic_DNA"/>
</dbReference>
<feature type="domain" description="NigD-like C-terminal" evidence="3">
    <location>
        <begin position="109"/>
        <end position="214"/>
    </location>
</feature>
<evidence type="ECO:0000256" key="1">
    <source>
        <dbReference type="SAM" id="SignalP"/>
    </source>
</evidence>
<reference evidence="5" key="2">
    <citation type="submission" date="2022-08" db="EMBL/GenBank/DDBJ databases">
        <title>Genome Sequencing of Bacteroides fragilis Group Isolates with Nanopore Technology.</title>
        <authorList>
            <person name="Tisza M.J."/>
            <person name="Smith D."/>
            <person name="Dekker J.P."/>
        </authorList>
    </citation>
    <scope>NUCLEOTIDE SEQUENCE</scope>
    <source>
        <strain evidence="5">BFG-527</strain>
    </source>
</reference>
<feature type="chain" id="PRO_5008024447" evidence="1">
    <location>
        <begin position="23"/>
        <end position="237"/>
    </location>
</feature>
<dbReference type="PROSITE" id="PS51257">
    <property type="entry name" value="PROKAR_LIPOPROTEIN"/>
    <property type="match status" value="1"/>
</dbReference>
<dbReference type="GeneID" id="69588471"/>
<gene>
    <name evidence="4" type="ORF">ERS852461_01299</name>
    <name evidence="5" type="ORF">NXY30_07995</name>
</gene>
<organism evidence="4 6">
    <name type="scientific">Bacteroides faecis</name>
    <dbReference type="NCBI Taxonomy" id="674529"/>
    <lineage>
        <taxon>Bacteria</taxon>
        <taxon>Pseudomonadati</taxon>
        <taxon>Bacteroidota</taxon>
        <taxon>Bacteroidia</taxon>
        <taxon>Bacteroidales</taxon>
        <taxon>Bacteroidaceae</taxon>
        <taxon>Bacteroides</taxon>
    </lineage>
</organism>
<feature type="domain" description="NigD-like N-terminal OB" evidence="2">
    <location>
        <begin position="36"/>
        <end position="98"/>
    </location>
</feature>
<evidence type="ECO:0000313" key="4">
    <source>
        <dbReference type="EMBL" id="CUO85595.1"/>
    </source>
</evidence>
<dbReference type="Proteomes" id="UP000095606">
    <property type="component" value="Unassembled WGS sequence"/>
</dbReference>
<dbReference type="RefSeq" id="WP_055269117.1">
    <property type="nucleotide sequence ID" value="NZ_CAJTBR010000032.1"/>
</dbReference>
<protein>
    <submittedName>
        <fullName evidence="4">NigD-like protein</fullName>
    </submittedName>
</protein>
<dbReference type="Proteomes" id="UP001060104">
    <property type="component" value="Chromosome"/>
</dbReference>
<evidence type="ECO:0000313" key="7">
    <source>
        <dbReference type="Proteomes" id="UP001060104"/>
    </source>
</evidence>
<name>A0A174IKZ8_9BACE</name>
<dbReference type="InterPro" id="IPR035376">
    <property type="entry name" value="NigD_C"/>
</dbReference>